<keyword evidence="8" id="KW-1278">Translocase</keyword>
<evidence type="ECO:0000256" key="2">
    <source>
        <dbReference type="ARBA" id="ARBA00005698"/>
    </source>
</evidence>
<sequence length="171" mass="19367">MSLMMLFMILTSSFSIIFTKIVHPLAMGVILLIQTSIIAFLVTYILKTTWFSYILFLIFLGAMLVLFIYVASLAPNEPLYLSYFMISIIFTSILLSMIIMFTDSILLSYPIFIENSTNNLSSTFSSTNMSTNPMYNLSSMKMTLFLILYLLLTLVAVVKITAIHFGPLRLS</sequence>
<organism evidence="17">
    <name type="scientific">Typhlatya pearsei</name>
    <name type="common">Cave shrimp</name>
    <dbReference type="NCBI Taxonomy" id="200555"/>
    <lineage>
        <taxon>Eukaryota</taxon>
        <taxon>Metazoa</taxon>
        <taxon>Ecdysozoa</taxon>
        <taxon>Arthropoda</taxon>
        <taxon>Crustacea</taxon>
        <taxon>Multicrustacea</taxon>
        <taxon>Malacostraca</taxon>
        <taxon>Eumalacostraca</taxon>
        <taxon>Eucarida</taxon>
        <taxon>Decapoda</taxon>
        <taxon>Pleocyemata</taxon>
        <taxon>Caridea</taxon>
        <taxon>Atyoidea</taxon>
        <taxon>Atyidae</taxon>
        <taxon>Typhlatya</taxon>
    </lineage>
</organism>
<evidence type="ECO:0000256" key="11">
    <source>
        <dbReference type="ARBA" id="ARBA00023027"/>
    </source>
</evidence>
<accession>A0A1Z2R6W7</accession>
<comment type="catalytic activity">
    <reaction evidence="15">
        <text>a ubiquinone + NADH + 5 H(+)(in) = a ubiquinol + NAD(+) + 4 H(+)(out)</text>
        <dbReference type="Rhea" id="RHEA:29091"/>
        <dbReference type="Rhea" id="RHEA-COMP:9565"/>
        <dbReference type="Rhea" id="RHEA-COMP:9566"/>
        <dbReference type="ChEBI" id="CHEBI:15378"/>
        <dbReference type="ChEBI" id="CHEBI:16389"/>
        <dbReference type="ChEBI" id="CHEBI:17976"/>
        <dbReference type="ChEBI" id="CHEBI:57540"/>
        <dbReference type="ChEBI" id="CHEBI:57945"/>
        <dbReference type="EC" id="7.1.1.2"/>
    </reaction>
</comment>
<feature type="transmembrane region" description="Helical" evidence="16">
    <location>
        <begin position="25"/>
        <end position="46"/>
    </location>
</feature>
<evidence type="ECO:0000256" key="16">
    <source>
        <dbReference type="SAM" id="Phobius"/>
    </source>
</evidence>
<dbReference type="InterPro" id="IPR050269">
    <property type="entry name" value="ComplexI_Subunit6"/>
</dbReference>
<keyword evidence="10 16" id="KW-1133">Transmembrane helix</keyword>
<name>A0A1Z2R6W7_TYPPE</name>
<feature type="transmembrane region" description="Helical" evidence="16">
    <location>
        <begin position="144"/>
        <end position="165"/>
    </location>
</feature>
<evidence type="ECO:0000313" key="17">
    <source>
        <dbReference type="EMBL" id="ASA39447.1"/>
    </source>
</evidence>
<evidence type="ECO:0000256" key="3">
    <source>
        <dbReference type="ARBA" id="ARBA00012944"/>
    </source>
</evidence>
<evidence type="ECO:0000256" key="12">
    <source>
        <dbReference type="ARBA" id="ARBA00023128"/>
    </source>
</evidence>
<reference evidence="17" key="1">
    <citation type="journal article" date="2017" name="Sci. Rep.">
        <title>Phylogenetic evidence that both ancient vicariance and dispersal have contributed to the biogeographic patterns of anchialine cave shrimps.</title>
        <authorList>
            <person name="Jurado-Rivera J.A."/>
            <person name="Pons J."/>
            <person name="Alvarez F."/>
            <person name="Botello A."/>
            <person name="Humphreys W.F."/>
            <person name="Page T.J."/>
            <person name="Iliffe T.M."/>
            <person name="Willassen E."/>
            <person name="Meland K."/>
            <person name="Juan C."/>
            <person name="Jaume D."/>
        </authorList>
    </citation>
    <scope>NUCLEOTIDE SEQUENCE</scope>
</reference>
<comment type="subcellular location">
    <subcellularLocation>
        <location evidence="1">Mitochondrion membrane</location>
        <topology evidence="1">Multi-pass membrane protein</topology>
    </subcellularLocation>
</comment>
<comment type="similarity">
    <text evidence="2">Belongs to the complex I subunit 6 family.</text>
</comment>
<evidence type="ECO:0000256" key="4">
    <source>
        <dbReference type="ARBA" id="ARBA00021095"/>
    </source>
</evidence>
<geneLocation type="mitochondrion" evidence="17"/>
<keyword evidence="6" id="KW-0679">Respiratory chain</keyword>
<dbReference type="PANTHER" id="PTHR11435:SF1">
    <property type="entry name" value="NADH-UBIQUINONE OXIDOREDUCTASE CHAIN 6"/>
    <property type="match status" value="1"/>
</dbReference>
<keyword evidence="11" id="KW-0520">NAD</keyword>
<keyword evidence="7 16" id="KW-0812">Transmembrane</keyword>
<feature type="transmembrane region" description="Helical" evidence="16">
    <location>
        <begin position="53"/>
        <end position="74"/>
    </location>
</feature>
<feature type="transmembrane region" description="Helical" evidence="16">
    <location>
        <begin position="80"/>
        <end position="101"/>
    </location>
</feature>
<evidence type="ECO:0000256" key="14">
    <source>
        <dbReference type="ARBA" id="ARBA00031019"/>
    </source>
</evidence>
<dbReference type="EMBL" id="KX844709">
    <property type="protein sequence ID" value="ASA39447.1"/>
    <property type="molecule type" value="Genomic_DNA"/>
</dbReference>
<protein>
    <recommendedName>
        <fullName evidence="4">NADH-ubiquinone oxidoreductase chain 6</fullName>
        <ecNumber evidence="3">7.1.1.2</ecNumber>
    </recommendedName>
    <alternativeName>
        <fullName evidence="14">NADH dehydrogenase subunit 6</fullName>
    </alternativeName>
</protein>
<dbReference type="GO" id="GO:0008137">
    <property type="term" value="F:NADH dehydrogenase (ubiquinone) activity"/>
    <property type="evidence" value="ECO:0007669"/>
    <property type="project" value="UniProtKB-EC"/>
</dbReference>
<proteinExistence type="inferred from homology"/>
<evidence type="ECO:0000256" key="15">
    <source>
        <dbReference type="ARBA" id="ARBA00049551"/>
    </source>
</evidence>
<keyword evidence="13 16" id="KW-0472">Membrane</keyword>
<evidence type="ECO:0000256" key="10">
    <source>
        <dbReference type="ARBA" id="ARBA00022989"/>
    </source>
</evidence>
<keyword evidence="5" id="KW-0813">Transport</keyword>
<evidence type="ECO:0000256" key="7">
    <source>
        <dbReference type="ARBA" id="ARBA00022692"/>
    </source>
</evidence>
<keyword evidence="12 17" id="KW-0496">Mitochondrion</keyword>
<dbReference type="GO" id="GO:0031966">
    <property type="term" value="C:mitochondrial membrane"/>
    <property type="evidence" value="ECO:0007669"/>
    <property type="project" value="UniProtKB-SubCell"/>
</dbReference>
<evidence type="ECO:0000256" key="8">
    <source>
        <dbReference type="ARBA" id="ARBA00022967"/>
    </source>
</evidence>
<evidence type="ECO:0000256" key="9">
    <source>
        <dbReference type="ARBA" id="ARBA00022982"/>
    </source>
</evidence>
<evidence type="ECO:0000256" key="5">
    <source>
        <dbReference type="ARBA" id="ARBA00022448"/>
    </source>
</evidence>
<evidence type="ECO:0000256" key="1">
    <source>
        <dbReference type="ARBA" id="ARBA00004225"/>
    </source>
</evidence>
<evidence type="ECO:0000256" key="13">
    <source>
        <dbReference type="ARBA" id="ARBA00023136"/>
    </source>
</evidence>
<dbReference type="AlphaFoldDB" id="A0A1Z2R6W7"/>
<evidence type="ECO:0000256" key="6">
    <source>
        <dbReference type="ARBA" id="ARBA00022660"/>
    </source>
</evidence>
<dbReference type="EC" id="7.1.1.2" evidence="3"/>
<gene>
    <name evidence="17" type="primary">nad6</name>
</gene>
<keyword evidence="9" id="KW-0249">Electron transport</keyword>
<dbReference type="PANTHER" id="PTHR11435">
    <property type="entry name" value="NADH UBIQUINONE OXIDOREDUCTASE SUBUNIT ND6"/>
    <property type="match status" value="1"/>
</dbReference>